<gene>
    <name evidence="1" type="ORF">FEM41_14730</name>
</gene>
<protein>
    <submittedName>
        <fullName evidence="1">Uncharacterized protein</fullName>
    </submittedName>
</protein>
<dbReference type="AlphaFoldDB" id="A0A4P8YKY3"/>
<reference evidence="1 2" key="1">
    <citation type="submission" date="2019-05" db="EMBL/GenBank/DDBJ databases">
        <title>Complete genome sequence of Izhakiella calystegiae KSNA2, an endophyte isolated from beach morning glory (Calystegia soldanella).</title>
        <authorList>
            <person name="Jiang L."/>
            <person name="Jeong J.C."/>
            <person name="Kim C.Y."/>
            <person name="Kim D.H."/>
            <person name="Kim S.W."/>
            <person name="Lee j."/>
        </authorList>
    </citation>
    <scope>NUCLEOTIDE SEQUENCE [LARGE SCALE GENOMIC DNA]</scope>
    <source>
        <strain evidence="1 2">KSNA2</strain>
    </source>
</reference>
<dbReference type="Proteomes" id="UP000302163">
    <property type="component" value="Chromosome"/>
</dbReference>
<dbReference type="RefSeq" id="WP_138096770.1">
    <property type="nucleotide sequence ID" value="NZ_CP040428.1"/>
</dbReference>
<accession>A0A4P8YKY3</accession>
<proteinExistence type="predicted"/>
<dbReference type="OrthoDB" id="6628457at2"/>
<sequence>MTNEITIDDGCDYTSLIVWRMNAGARARSGAGFVMPPVPQQVVPPLCKKTVTRSSKPKPTKRRSTDTTPADVLVSVMFGKTLTYRGILAALAKQHPECSLTLRQLQMRVFSMIESRYVGITRHDDMPVTHYTLYSIDPRFYTLSAAQKR</sequence>
<keyword evidence="2" id="KW-1185">Reference proteome</keyword>
<dbReference type="KEGG" id="izh:FEM41_14730"/>
<evidence type="ECO:0000313" key="2">
    <source>
        <dbReference type="Proteomes" id="UP000302163"/>
    </source>
</evidence>
<organism evidence="1 2">
    <name type="scientific">Jejubacter calystegiae</name>
    <dbReference type="NCBI Taxonomy" id="2579935"/>
    <lineage>
        <taxon>Bacteria</taxon>
        <taxon>Pseudomonadati</taxon>
        <taxon>Pseudomonadota</taxon>
        <taxon>Gammaproteobacteria</taxon>
        <taxon>Enterobacterales</taxon>
        <taxon>Enterobacteriaceae</taxon>
        <taxon>Jejubacter</taxon>
    </lineage>
</organism>
<dbReference type="EMBL" id="CP040428">
    <property type="protein sequence ID" value="QCT20813.1"/>
    <property type="molecule type" value="Genomic_DNA"/>
</dbReference>
<name>A0A4P8YKY3_9ENTR</name>
<evidence type="ECO:0000313" key="1">
    <source>
        <dbReference type="EMBL" id="QCT20813.1"/>
    </source>
</evidence>